<dbReference type="PROSITE" id="PS50983">
    <property type="entry name" value="FE_B12_PBP"/>
    <property type="match status" value="1"/>
</dbReference>
<feature type="domain" description="Fe/B12 periplasmic-binding" evidence="2">
    <location>
        <begin position="59"/>
        <end position="318"/>
    </location>
</feature>
<dbReference type="Gene3D" id="3.40.50.1980">
    <property type="entry name" value="Nitrogenase molybdenum iron protein domain"/>
    <property type="match status" value="2"/>
</dbReference>
<organism evidence="3 4">
    <name type="scientific">Propionispora vibrioides</name>
    <dbReference type="NCBI Taxonomy" id="112903"/>
    <lineage>
        <taxon>Bacteria</taxon>
        <taxon>Bacillati</taxon>
        <taxon>Bacillota</taxon>
        <taxon>Negativicutes</taxon>
        <taxon>Selenomonadales</taxon>
        <taxon>Sporomusaceae</taxon>
        <taxon>Propionispora</taxon>
    </lineage>
</organism>
<dbReference type="SUPFAM" id="SSF53807">
    <property type="entry name" value="Helical backbone' metal receptor"/>
    <property type="match status" value="1"/>
</dbReference>
<dbReference type="Proteomes" id="UP000198847">
    <property type="component" value="Unassembled WGS sequence"/>
</dbReference>
<keyword evidence="4" id="KW-1185">Reference proteome</keyword>
<name>A0A1H8X5R0_9FIRM</name>
<evidence type="ECO:0000313" key="3">
    <source>
        <dbReference type="EMBL" id="SEP35254.1"/>
    </source>
</evidence>
<dbReference type="InterPro" id="IPR050902">
    <property type="entry name" value="ABC_Transporter_SBP"/>
</dbReference>
<dbReference type="RefSeq" id="WP_245732504.1">
    <property type="nucleotide sequence ID" value="NZ_FODY01000020.1"/>
</dbReference>
<sequence>MKTRMSVWRMFIVFILLAVMLAGCGKAPAASQDSSGGKAFLTIKDDSGRDVVLEHKPEKIVVLSPSFLDVLYAVGGKAVGRPSSKNGDIPAAAQQVTEVGYVYNINMEQVAALQPDLVIAYQGIHEKLIPLLESNHIPYIMVRLKTYQDILDKLKLFGAIAGTPQKGEEVAAQMDGRVQKLLSSLPKQPVKVAILHTTAKSVTVELENSIAGNVAKELKLTNIAAGTMAGADPDSAPFSLEKLVEANPDMIMVTTMGQTAEIEKRMRADVESNPAWAGLTAVKQHKVYYLPQELFLLHPGLKYPEAIEYMAKLAYPGAVQNGQ</sequence>
<dbReference type="InterPro" id="IPR002491">
    <property type="entry name" value="ABC_transptr_periplasmic_BD"/>
</dbReference>
<dbReference type="Pfam" id="PF01497">
    <property type="entry name" value="Peripla_BP_2"/>
    <property type="match status" value="1"/>
</dbReference>
<dbReference type="EMBL" id="FODY01000020">
    <property type="protein sequence ID" value="SEP35254.1"/>
    <property type="molecule type" value="Genomic_DNA"/>
</dbReference>
<comment type="similarity">
    <text evidence="1">Belongs to the bacterial solute-binding protein 8 family.</text>
</comment>
<dbReference type="GO" id="GO:0071281">
    <property type="term" value="P:cellular response to iron ion"/>
    <property type="evidence" value="ECO:0007669"/>
    <property type="project" value="TreeGrafter"/>
</dbReference>
<gene>
    <name evidence="3" type="ORF">SAMN04490178_12066</name>
</gene>
<evidence type="ECO:0000256" key="1">
    <source>
        <dbReference type="ARBA" id="ARBA00008814"/>
    </source>
</evidence>
<dbReference type="STRING" id="112903.SAMN04490178_12066"/>
<evidence type="ECO:0000259" key="2">
    <source>
        <dbReference type="PROSITE" id="PS50983"/>
    </source>
</evidence>
<reference evidence="3 4" key="1">
    <citation type="submission" date="2016-10" db="EMBL/GenBank/DDBJ databases">
        <authorList>
            <person name="de Groot N.N."/>
        </authorList>
    </citation>
    <scope>NUCLEOTIDE SEQUENCE [LARGE SCALE GENOMIC DNA]</scope>
    <source>
        <strain evidence="3 4">DSM 13305</strain>
    </source>
</reference>
<dbReference type="PANTHER" id="PTHR30535">
    <property type="entry name" value="VITAMIN B12-BINDING PROTEIN"/>
    <property type="match status" value="1"/>
</dbReference>
<accession>A0A1H8X5R0</accession>
<proteinExistence type="inferred from homology"/>
<evidence type="ECO:0000313" key="4">
    <source>
        <dbReference type="Proteomes" id="UP000198847"/>
    </source>
</evidence>
<dbReference type="AlphaFoldDB" id="A0A1H8X5R0"/>
<protein>
    <submittedName>
        <fullName evidence="3">Iron complex transport system substrate-binding protein</fullName>
    </submittedName>
</protein>
<dbReference type="PANTHER" id="PTHR30535:SF34">
    <property type="entry name" value="MOLYBDATE-BINDING PROTEIN MOLA"/>
    <property type="match status" value="1"/>
</dbReference>
<dbReference type="PROSITE" id="PS51257">
    <property type="entry name" value="PROKAR_LIPOPROTEIN"/>
    <property type="match status" value="1"/>
</dbReference>